<proteinExistence type="inferred from homology"/>
<reference evidence="6 7" key="1">
    <citation type="submission" date="2021-03" db="EMBL/GenBank/DDBJ databases">
        <title>The first data on the complete genome of the tetrodotoxin-producing bacterium.</title>
        <authorList>
            <person name="Melnikova D.I."/>
            <person name="Nijland R."/>
            <person name="Magarlamov T.Y."/>
        </authorList>
    </citation>
    <scope>NUCLEOTIDE SEQUENCE [LARGE SCALE GENOMIC DNA]</scope>
    <source>
        <strain evidence="6 7">1839</strain>
    </source>
</reference>
<evidence type="ECO:0000256" key="4">
    <source>
        <dbReference type="PIRNR" id="PIRNR004803"/>
    </source>
</evidence>
<evidence type="ECO:0000313" key="6">
    <source>
        <dbReference type="EMBL" id="QVY63718.1"/>
    </source>
</evidence>
<evidence type="ECO:0000256" key="2">
    <source>
        <dbReference type="ARBA" id="ARBA00022759"/>
    </source>
</evidence>
<comment type="subunit">
    <text evidence="3">Homodimer, may be a subunit of the RNA degradosome.</text>
</comment>
<dbReference type="PANTHER" id="PTHR43694:SF4">
    <property type="entry name" value="RIBONUCLEASE J 2"/>
    <property type="match status" value="1"/>
</dbReference>
<dbReference type="PIRSF" id="PIRSF004803">
    <property type="entry name" value="RnjA"/>
    <property type="match status" value="1"/>
</dbReference>
<comment type="cofactor">
    <cofactor evidence="4">
        <name>Zn(2+)</name>
        <dbReference type="ChEBI" id="CHEBI:29105"/>
    </cofactor>
    <text evidence="4">Binds 2 Zn(2+) ions per subunit. It is not clear if Zn(2+) or Mg(2+) is physiologically important.</text>
</comment>
<keyword evidence="3" id="KW-0698">rRNA processing</keyword>
<keyword evidence="3 4" id="KW-0694">RNA-binding</keyword>
<dbReference type="Pfam" id="PF00753">
    <property type="entry name" value="Lactamase_B"/>
    <property type="match status" value="1"/>
</dbReference>
<dbReference type="Pfam" id="PF22505">
    <property type="entry name" value="RNase_J_b_CASP"/>
    <property type="match status" value="1"/>
</dbReference>
<dbReference type="SMART" id="SM00849">
    <property type="entry name" value="Lactamase_B"/>
    <property type="match status" value="1"/>
</dbReference>
<keyword evidence="2 3" id="KW-0255">Endonuclease</keyword>
<feature type="domain" description="Metallo-beta-lactamase" evidence="5">
    <location>
        <begin position="68"/>
        <end position="263"/>
    </location>
</feature>
<dbReference type="CDD" id="cd07714">
    <property type="entry name" value="RNaseJ_MBL-fold"/>
    <property type="match status" value="1"/>
</dbReference>
<dbReference type="InterPro" id="IPR055132">
    <property type="entry name" value="RNase_J_b_CASP"/>
</dbReference>
<evidence type="ECO:0000256" key="1">
    <source>
        <dbReference type="ARBA" id="ARBA00022490"/>
    </source>
</evidence>
<dbReference type="NCBIfam" id="TIGR00649">
    <property type="entry name" value="MG423"/>
    <property type="match status" value="1"/>
</dbReference>
<comment type="caution">
    <text evidence="3">Lacks conserved residue(s) required for the propagation of feature annotation.</text>
</comment>
<dbReference type="EMBL" id="CP071709">
    <property type="protein sequence ID" value="QVY63718.1"/>
    <property type="molecule type" value="Genomic_DNA"/>
</dbReference>
<gene>
    <name evidence="3" type="primary">rnj</name>
    <name evidence="6" type="ORF">J1899_09970</name>
</gene>
<keyword evidence="3" id="KW-0269">Exonuclease</keyword>
<comment type="similarity">
    <text evidence="3 4">Belongs to the metallo-beta-lactamase superfamily. RNA-metabolizing metallo-beta-lactamase-like family. Bacterial RNase J subfamily.</text>
</comment>
<dbReference type="InterPro" id="IPR041636">
    <property type="entry name" value="RNase_J_C"/>
</dbReference>
<organism evidence="6 7">
    <name type="scientific">Cytobacillus gottheilii</name>
    <dbReference type="NCBI Taxonomy" id="859144"/>
    <lineage>
        <taxon>Bacteria</taxon>
        <taxon>Bacillati</taxon>
        <taxon>Bacillota</taxon>
        <taxon>Bacilli</taxon>
        <taxon>Bacillales</taxon>
        <taxon>Bacillaceae</taxon>
        <taxon>Cytobacillus</taxon>
    </lineage>
</organism>
<dbReference type="InterPro" id="IPR030854">
    <property type="entry name" value="RNase_J_bac"/>
</dbReference>
<dbReference type="Pfam" id="PF17770">
    <property type="entry name" value="RNase_J_C"/>
    <property type="match status" value="1"/>
</dbReference>
<dbReference type="PANTHER" id="PTHR43694">
    <property type="entry name" value="RIBONUCLEASE J"/>
    <property type="match status" value="1"/>
</dbReference>
<dbReference type="InterPro" id="IPR004613">
    <property type="entry name" value="RNase_J"/>
</dbReference>
<keyword evidence="7" id="KW-1185">Reference proteome</keyword>
<protein>
    <recommendedName>
        <fullName evidence="3 4">Ribonuclease J</fullName>
        <shortName evidence="3">RNase J</shortName>
        <ecNumber evidence="3 4">3.1.-.-</ecNumber>
    </recommendedName>
</protein>
<keyword evidence="3 4" id="KW-0540">Nuclease</keyword>
<dbReference type="InterPro" id="IPR011108">
    <property type="entry name" value="RMMBL"/>
</dbReference>
<dbReference type="Pfam" id="PF07521">
    <property type="entry name" value="RMMBL"/>
    <property type="match status" value="1"/>
</dbReference>
<evidence type="ECO:0000256" key="3">
    <source>
        <dbReference type="HAMAP-Rule" id="MF_01491"/>
    </source>
</evidence>
<dbReference type="InterPro" id="IPR001279">
    <property type="entry name" value="Metallo-B-lactamas"/>
</dbReference>
<evidence type="ECO:0000259" key="5">
    <source>
        <dbReference type="SMART" id="SM00849"/>
    </source>
</evidence>
<sequence length="602" mass="67405">MRKFYYFHKIQIRIPNYLHNSGCHHFHCSSIIWITDYGRLKKYRRKHTLNRQNESIKITPLGGVGELGKNMYLVEVDEDIYVLDAGLMYPENEMLGIDIVIPDISYLEQNKDRVVGIFLTHGHEDHIGALSYILRVLQVPVYGTKLTLALAQAKLKENEFKGKAQLIEIQAETHLEFESAQVSFFRTTHSIPDSVGISIHTSEGAIVYTGDFKFDQAASSLYKADIGKMARIGEEGVLCLLSDSTEAEKPGYTKSEAIVLKELISIFEQAQGRIVAATFASDLVRMQHIFDAAAETGRKVAVAGKSLKKVYQIAISLNYLQVDEDMIITLSEISSYDDQQVVVMTTGSQGEPIEVLQKMAKQSHRHINIKKGDTVLIAASVVPGTELFISKTVDMLYRAGADVISGKGTFNTSSHGSQEELKFMINMMNPKFFMPVHGEYRMLKAHAKVAAECGVEKSNIFIPDKGESFEYKNGMFRTAGKITAGNVLIDGSGVGDVGNIVLRDRKLLSQDGILLVVVTLNKKEKKIAAGPEIITRGFVYVRESEQLLIDASQLVKEVVEKKLAESSFDWSSIKQDMRDHLYQFLYDQTKRRPMILPILMEA</sequence>
<dbReference type="EC" id="3.1.-.-" evidence="3 4"/>
<name>A0ABX8FI82_9BACI</name>
<keyword evidence="3 4" id="KW-0378">Hydrolase</keyword>
<dbReference type="Proteomes" id="UP000679247">
    <property type="component" value="Chromosome"/>
</dbReference>
<dbReference type="HAMAP" id="MF_01491">
    <property type="entry name" value="RNase_J_bact"/>
    <property type="match status" value="1"/>
</dbReference>
<keyword evidence="1 3" id="KW-0963">Cytoplasm</keyword>
<comment type="subcellular location">
    <subcellularLocation>
        <location evidence="3 4">Cytoplasm</location>
    </subcellularLocation>
</comment>
<comment type="function">
    <text evidence="3">An RNase that has 5'-3' exonuclease and possibly endonuclease activity. Involved in maturation of rRNA and in some organisms also mRNA maturation and/or decay.</text>
</comment>
<evidence type="ECO:0000313" key="7">
    <source>
        <dbReference type="Proteomes" id="UP000679247"/>
    </source>
</evidence>
<keyword evidence="4" id="KW-0479">Metal-binding</keyword>
<accession>A0ABX8FI82</accession>